<feature type="transmembrane region" description="Helical" evidence="1">
    <location>
        <begin position="191"/>
        <end position="209"/>
    </location>
</feature>
<dbReference type="AlphaFoldDB" id="H6LBR6"/>
<evidence type="ECO:0000313" key="2">
    <source>
        <dbReference type="EMBL" id="AFA50189.1"/>
    </source>
</evidence>
<evidence type="ECO:0000256" key="1">
    <source>
        <dbReference type="SAM" id="Phobius"/>
    </source>
</evidence>
<dbReference type="STRING" id="931626.Awo_c34650"/>
<evidence type="ECO:0008006" key="4">
    <source>
        <dbReference type="Google" id="ProtNLM"/>
    </source>
</evidence>
<keyword evidence="1" id="KW-0812">Transmembrane</keyword>
<proteinExistence type="predicted"/>
<dbReference type="RefSeq" id="WP_014357779.1">
    <property type="nucleotide sequence ID" value="NC_016894.1"/>
</dbReference>
<reference evidence="3" key="1">
    <citation type="submission" date="2011-07" db="EMBL/GenBank/DDBJ databases">
        <title>Complete genome sequence of Acetobacterium woodii.</title>
        <authorList>
            <person name="Poehlein A."/>
            <person name="Schmidt S."/>
            <person name="Kaster A.-K."/>
            <person name="Goenrich M."/>
            <person name="Vollmers J."/>
            <person name="Thuermer A."/>
            <person name="Gottschalk G."/>
            <person name="Thauer R.K."/>
            <person name="Daniel R."/>
            <person name="Mueller V."/>
        </authorList>
    </citation>
    <scope>NUCLEOTIDE SEQUENCE [LARGE SCALE GENOMIC DNA]</scope>
    <source>
        <strain evidence="3">ATCC 29683 / DSM 1030 / JCM 2381 / KCTC 1655 / WB1</strain>
    </source>
</reference>
<accession>H6LBR6</accession>
<feature type="transmembrane region" description="Helical" evidence="1">
    <location>
        <begin position="53"/>
        <end position="78"/>
    </location>
</feature>
<dbReference type="InterPro" id="IPR025495">
    <property type="entry name" value="DUF4386"/>
</dbReference>
<feature type="transmembrane region" description="Helical" evidence="1">
    <location>
        <begin position="90"/>
        <end position="113"/>
    </location>
</feature>
<dbReference type="HOGENOM" id="CLU_1259177_0_0_9"/>
<dbReference type="KEGG" id="awo:Awo_c34650"/>
<sequence length="219" mass="25202">MRENKRNNRYYEIIAGTMYLICMITSIGGGLLLDKIIGKENLLQSLENNFSTLVIATILELINALGVLAIVISFYMLLRRMKPAMSKGYLFFKSLEGILCIGVSLLPILTFLYTNNLNQSVNQQNELLVHLLSYRTIFWAYVYPVVFISGGILLYSMLYMTRFLPRYIAIWGLLSLIGVFFAMFVPEIKMVPGIFIITNEIYLGFYLLFRKRSVNTIRL</sequence>
<feature type="transmembrane region" description="Helical" evidence="1">
    <location>
        <begin position="133"/>
        <end position="155"/>
    </location>
</feature>
<protein>
    <recommendedName>
        <fullName evidence="4">DUF4386 domain-containing protein</fullName>
    </recommendedName>
</protein>
<gene>
    <name evidence="2" type="ordered locus">Awo_c34650</name>
</gene>
<keyword evidence="1" id="KW-0472">Membrane</keyword>
<name>H6LBR6_ACEWD</name>
<dbReference type="Pfam" id="PF14329">
    <property type="entry name" value="DUF4386"/>
    <property type="match status" value="1"/>
</dbReference>
<keyword evidence="1" id="KW-1133">Transmembrane helix</keyword>
<feature type="transmembrane region" description="Helical" evidence="1">
    <location>
        <begin position="167"/>
        <end position="185"/>
    </location>
</feature>
<evidence type="ECO:0000313" key="3">
    <source>
        <dbReference type="Proteomes" id="UP000007177"/>
    </source>
</evidence>
<dbReference type="Proteomes" id="UP000007177">
    <property type="component" value="Chromosome"/>
</dbReference>
<dbReference type="OrthoDB" id="1176146at2"/>
<reference evidence="2 3" key="2">
    <citation type="journal article" date="2012" name="PLoS ONE">
        <title>An ancient pathway combining carbon dioxide fixation with the generation and utilization of a sodium ion gradient for ATP synthesis.</title>
        <authorList>
            <person name="Poehlein A."/>
            <person name="Schmidt S."/>
            <person name="Kaster A.K."/>
            <person name="Goenrich M."/>
            <person name="Vollmers J."/>
            <person name="Thurmer A."/>
            <person name="Bertsch J."/>
            <person name="Schuchmann K."/>
            <person name="Voigt B."/>
            <person name="Hecker M."/>
            <person name="Daniel R."/>
            <person name="Thauer R.K."/>
            <person name="Gottschalk G."/>
            <person name="Muller V."/>
        </authorList>
    </citation>
    <scope>NUCLEOTIDE SEQUENCE [LARGE SCALE GENOMIC DNA]</scope>
    <source>
        <strain evidence="3">ATCC 29683 / DSM 1030 / JCM 2381 / KCTC 1655 / WB1</strain>
    </source>
</reference>
<keyword evidence="3" id="KW-1185">Reference proteome</keyword>
<feature type="transmembrane region" description="Helical" evidence="1">
    <location>
        <begin position="12"/>
        <end position="33"/>
    </location>
</feature>
<organism evidence="2 3">
    <name type="scientific">Acetobacterium woodii (strain ATCC 29683 / DSM 1030 / JCM 2381 / KCTC 1655 / WB1)</name>
    <dbReference type="NCBI Taxonomy" id="931626"/>
    <lineage>
        <taxon>Bacteria</taxon>
        <taxon>Bacillati</taxon>
        <taxon>Bacillota</taxon>
        <taxon>Clostridia</taxon>
        <taxon>Eubacteriales</taxon>
        <taxon>Eubacteriaceae</taxon>
        <taxon>Acetobacterium</taxon>
    </lineage>
</organism>
<dbReference type="EMBL" id="CP002987">
    <property type="protein sequence ID" value="AFA50189.1"/>
    <property type="molecule type" value="Genomic_DNA"/>
</dbReference>